<accession>A0A1R2AXT5</accession>
<feature type="region of interest" description="Disordered" evidence="2">
    <location>
        <begin position="218"/>
        <end position="239"/>
    </location>
</feature>
<evidence type="ECO:0000256" key="2">
    <source>
        <dbReference type="SAM" id="MobiDB-lite"/>
    </source>
</evidence>
<name>A0A1R2AXT5_9CILI</name>
<dbReference type="SMART" id="SM00028">
    <property type="entry name" value="TPR"/>
    <property type="match status" value="2"/>
</dbReference>
<reference evidence="3 4" key="1">
    <citation type="submission" date="2016-11" db="EMBL/GenBank/DDBJ databases">
        <title>The macronuclear genome of Stentor coeruleus: a giant cell with tiny introns.</title>
        <authorList>
            <person name="Slabodnick M."/>
            <person name="Ruby J.G."/>
            <person name="Reiff S.B."/>
            <person name="Swart E.C."/>
            <person name="Gosai S."/>
            <person name="Prabakaran S."/>
            <person name="Witkowska E."/>
            <person name="Larue G.E."/>
            <person name="Fisher S."/>
            <person name="Freeman R.M."/>
            <person name="Gunawardena J."/>
            <person name="Chu W."/>
            <person name="Stover N.A."/>
            <person name="Gregory B.D."/>
            <person name="Nowacki M."/>
            <person name="Derisi J."/>
            <person name="Roy S.W."/>
            <person name="Marshall W.F."/>
            <person name="Sood P."/>
        </authorList>
    </citation>
    <scope>NUCLEOTIDE SEQUENCE [LARGE SCALE GENOMIC DNA]</scope>
    <source>
        <strain evidence="3">WM001</strain>
    </source>
</reference>
<feature type="compositionally biased region" description="Low complexity" evidence="2">
    <location>
        <begin position="222"/>
        <end position="233"/>
    </location>
</feature>
<proteinExistence type="predicted"/>
<dbReference type="PROSITE" id="PS50096">
    <property type="entry name" value="IQ"/>
    <property type="match status" value="1"/>
</dbReference>
<dbReference type="SUPFAM" id="SSF48452">
    <property type="entry name" value="TPR-like"/>
    <property type="match status" value="1"/>
</dbReference>
<feature type="repeat" description="TPR" evidence="1">
    <location>
        <begin position="61"/>
        <end position="94"/>
    </location>
</feature>
<comment type="caution">
    <text evidence="3">The sequence shown here is derived from an EMBL/GenBank/DDBJ whole genome shotgun (WGS) entry which is preliminary data.</text>
</comment>
<dbReference type="OrthoDB" id="19588at2759"/>
<dbReference type="InterPro" id="IPR011990">
    <property type="entry name" value="TPR-like_helical_dom_sf"/>
</dbReference>
<dbReference type="Gene3D" id="1.25.40.10">
    <property type="entry name" value="Tetratricopeptide repeat domain"/>
    <property type="match status" value="2"/>
</dbReference>
<evidence type="ECO:0000256" key="1">
    <source>
        <dbReference type="PROSITE-ProRule" id="PRU00339"/>
    </source>
</evidence>
<dbReference type="EMBL" id="MPUH01001210">
    <property type="protein sequence ID" value="OMJ69341.1"/>
    <property type="molecule type" value="Genomic_DNA"/>
</dbReference>
<protein>
    <submittedName>
        <fullName evidence="3">Uncharacterized protein</fullName>
    </submittedName>
</protein>
<keyword evidence="4" id="KW-1185">Reference proteome</keyword>
<sequence length="343" mass="39781">MKSQESYSQKYMEKSISNFHNSGMEMLRTRAYKKSHYYLSQALIISKSLNNFNENKGTLIMISLINLGIYHKTLSNLNESLRYFQEALLLEKSYKPNINNMIAAHLHVSSVFSQLGNHESALRHAVKSLCLLKRHPSRSLEYCETVVLAYFNIGVEYEYLNEHKDSQECYIKGYSYAISYLGKSHILTCQIKNQITEILKEKGESIYRLNLESITKETSATSESSRMRPLSMPRSRRSSSFTRKIKSIDVEIHKKIENRAALTIQKMWKGYITRKNFMEYILQVRVLCAANAAKVAIAKFDFEKQQLKELKTKKSLPDFKPSYNPSPFKALISLRKLRAAMDY</sequence>
<dbReference type="Pfam" id="PF00612">
    <property type="entry name" value="IQ"/>
    <property type="match status" value="1"/>
</dbReference>
<keyword evidence="1" id="KW-0802">TPR repeat</keyword>
<dbReference type="SMART" id="SM00015">
    <property type="entry name" value="IQ"/>
    <property type="match status" value="1"/>
</dbReference>
<evidence type="ECO:0000313" key="3">
    <source>
        <dbReference type="EMBL" id="OMJ69341.1"/>
    </source>
</evidence>
<dbReference type="PROSITE" id="PS50005">
    <property type="entry name" value="TPR"/>
    <property type="match status" value="1"/>
</dbReference>
<dbReference type="AlphaFoldDB" id="A0A1R2AXT5"/>
<organism evidence="3 4">
    <name type="scientific">Stentor coeruleus</name>
    <dbReference type="NCBI Taxonomy" id="5963"/>
    <lineage>
        <taxon>Eukaryota</taxon>
        <taxon>Sar</taxon>
        <taxon>Alveolata</taxon>
        <taxon>Ciliophora</taxon>
        <taxon>Postciliodesmatophora</taxon>
        <taxon>Heterotrichea</taxon>
        <taxon>Heterotrichida</taxon>
        <taxon>Stentoridae</taxon>
        <taxon>Stentor</taxon>
    </lineage>
</organism>
<gene>
    <name evidence="3" type="ORF">SteCoe_32967</name>
</gene>
<dbReference type="CDD" id="cd23767">
    <property type="entry name" value="IQCD"/>
    <property type="match status" value="1"/>
</dbReference>
<evidence type="ECO:0000313" key="4">
    <source>
        <dbReference type="Proteomes" id="UP000187209"/>
    </source>
</evidence>
<dbReference type="Proteomes" id="UP000187209">
    <property type="component" value="Unassembled WGS sequence"/>
</dbReference>
<dbReference type="InterPro" id="IPR000048">
    <property type="entry name" value="IQ_motif_EF-hand-BS"/>
</dbReference>
<dbReference type="InterPro" id="IPR019734">
    <property type="entry name" value="TPR_rpt"/>
</dbReference>